<dbReference type="AlphaFoldDB" id="C6T8F7"/>
<evidence type="ECO:0000313" key="1">
    <source>
        <dbReference type="EMBL" id="ACU18109.1"/>
    </source>
</evidence>
<sequence length="99" mass="11421">MIDKIGRARRFRTPMSRYNMKQSEQITLISYMSECLHHCMLGMRSVIHHHHHSLLPHHHPIIVLIPIHRKTFHLAQTCLTPLNAPSPNTAILVLPTPPT</sequence>
<proteinExistence type="evidence at transcript level"/>
<protein>
    <submittedName>
        <fullName evidence="1">Uncharacterized protein</fullName>
    </submittedName>
</protein>
<dbReference type="EMBL" id="BT093756">
    <property type="protein sequence ID" value="ACU18109.1"/>
    <property type="molecule type" value="mRNA"/>
</dbReference>
<organism evidence="1">
    <name type="scientific">Glycine max</name>
    <name type="common">Soybean</name>
    <name type="synonym">Glycine hispida</name>
    <dbReference type="NCBI Taxonomy" id="3847"/>
    <lineage>
        <taxon>Eukaryota</taxon>
        <taxon>Viridiplantae</taxon>
        <taxon>Streptophyta</taxon>
        <taxon>Embryophyta</taxon>
        <taxon>Tracheophyta</taxon>
        <taxon>Spermatophyta</taxon>
        <taxon>Magnoliopsida</taxon>
        <taxon>eudicotyledons</taxon>
        <taxon>Gunneridae</taxon>
        <taxon>Pentapetalae</taxon>
        <taxon>rosids</taxon>
        <taxon>fabids</taxon>
        <taxon>Fabales</taxon>
        <taxon>Fabaceae</taxon>
        <taxon>Papilionoideae</taxon>
        <taxon>50 kb inversion clade</taxon>
        <taxon>NPAAA clade</taxon>
        <taxon>indigoferoid/millettioid clade</taxon>
        <taxon>Phaseoleae</taxon>
        <taxon>Glycine</taxon>
        <taxon>Glycine subgen. Soja</taxon>
    </lineage>
</organism>
<accession>C6T8F7</accession>
<name>C6T8F7_SOYBN</name>
<reference evidence="1" key="1">
    <citation type="submission" date="2009-08" db="EMBL/GenBank/DDBJ databases">
        <authorList>
            <person name="Cheung F."/>
            <person name="Xiao Y."/>
            <person name="Chan A."/>
            <person name="Moskal W."/>
            <person name="Town C.D."/>
        </authorList>
    </citation>
    <scope>NUCLEOTIDE SEQUENCE</scope>
</reference>